<evidence type="ECO:0000313" key="3">
    <source>
        <dbReference type="Proteomes" id="UP000028999"/>
    </source>
</evidence>
<keyword evidence="3" id="KW-1185">Reference proteome</keyword>
<evidence type="ECO:0000256" key="1">
    <source>
        <dbReference type="SAM" id="MobiDB-lite"/>
    </source>
</evidence>
<accession>A0A078HFU6</accession>
<feature type="region of interest" description="Disordered" evidence="1">
    <location>
        <begin position="1"/>
        <end position="25"/>
    </location>
</feature>
<dbReference type="Gramene" id="CDY36621">
    <property type="protein sequence ID" value="CDY36621"/>
    <property type="gene ID" value="GSBRNA2T00062342001"/>
</dbReference>
<dbReference type="EMBL" id="LK032379">
    <property type="protein sequence ID" value="CDY36621.1"/>
    <property type="molecule type" value="Genomic_DNA"/>
</dbReference>
<proteinExistence type="predicted"/>
<dbReference type="Proteomes" id="UP000028999">
    <property type="component" value="Unassembled WGS sequence"/>
</dbReference>
<reference evidence="2 3" key="1">
    <citation type="journal article" date="2014" name="Science">
        <title>Plant genetics. Early allopolyploid evolution in the post-Neolithic Brassica napus oilseed genome.</title>
        <authorList>
            <person name="Chalhoub B."/>
            <person name="Denoeud F."/>
            <person name="Liu S."/>
            <person name="Parkin I.A."/>
            <person name="Tang H."/>
            <person name="Wang X."/>
            <person name="Chiquet J."/>
            <person name="Belcram H."/>
            <person name="Tong C."/>
            <person name="Samans B."/>
            <person name="Correa M."/>
            <person name="Da Silva C."/>
            <person name="Just J."/>
            <person name="Falentin C."/>
            <person name="Koh C.S."/>
            <person name="Le Clainche I."/>
            <person name="Bernard M."/>
            <person name="Bento P."/>
            <person name="Noel B."/>
            <person name="Labadie K."/>
            <person name="Alberti A."/>
            <person name="Charles M."/>
            <person name="Arnaud D."/>
            <person name="Guo H."/>
            <person name="Daviaud C."/>
            <person name="Alamery S."/>
            <person name="Jabbari K."/>
            <person name="Zhao M."/>
            <person name="Edger P.P."/>
            <person name="Chelaifa H."/>
            <person name="Tack D."/>
            <person name="Lassalle G."/>
            <person name="Mestiri I."/>
            <person name="Schnel N."/>
            <person name="Le Paslier M.C."/>
            <person name="Fan G."/>
            <person name="Renault V."/>
            <person name="Bayer P.E."/>
            <person name="Golicz A.A."/>
            <person name="Manoli S."/>
            <person name="Lee T.H."/>
            <person name="Thi V.H."/>
            <person name="Chalabi S."/>
            <person name="Hu Q."/>
            <person name="Fan C."/>
            <person name="Tollenaere R."/>
            <person name="Lu Y."/>
            <person name="Battail C."/>
            <person name="Shen J."/>
            <person name="Sidebottom C.H."/>
            <person name="Wang X."/>
            <person name="Canaguier A."/>
            <person name="Chauveau A."/>
            <person name="Berard A."/>
            <person name="Deniot G."/>
            <person name="Guan M."/>
            <person name="Liu Z."/>
            <person name="Sun F."/>
            <person name="Lim Y.P."/>
            <person name="Lyons E."/>
            <person name="Town C.D."/>
            <person name="Bancroft I."/>
            <person name="Wang X."/>
            <person name="Meng J."/>
            <person name="Ma J."/>
            <person name="Pires J.C."/>
            <person name="King G.J."/>
            <person name="Brunel D."/>
            <person name="Delourme R."/>
            <person name="Renard M."/>
            <person name="Aury J.M."/>
            <person name="Adams K.L."/>
            <person name="Batley J."/>
            <person name="Snowdon R.J."/>
            <person name="Tost J."/>
            <person name="Edwards D."/>
            <person name="Zhou Y."/>
            <person name="Hua W."/>
            <person name="Sharpe A.G."/>
            <person name="Paterson A.H."/>
            <person name="Guan C."/>
            <person name="Wincker P."/>
        </authorList>
    </citation>
    <scope>NUCLEOTIDE SEQUENCE [LARGE SCALE GENOMIC DNA]</scope>
    <source>
        <strain evidence="3">cv. Darmor-bzh</strain>
    </source>
</reference>
<gene>
    <name evidence="2" type="primary">BnaC06g06740D</name>
    <name evidence="2" type="ORF">GSBRNA2T00062342001</name>
</gene>
<evidence type="ECO:0000313" key="2">
    <source>
        <dbReference type="EMBL" id="CDY36621.1"/>
    </source>
</evidence>
<protein>
    <submittedName>
        <fullName evidence="2">BnaC06g06740D protein</fullName>
    </submittedName>
</protein>
<name>A0A078HFU6_BRANA</name>
<sequence length="25" mass="2884">MGSSYRNKVPVVTDWQDSQPKETKC</sequence>
<dbReference type="PaxDb" id="3708-A0A078HFU6"/>
<organism evidence="2 3">
    <name type="scientific">Brassica napus</name>
    <name type="common">Rape</name>
    <dbReference type="NCBI Taxonomy" id="3708"/>
    <lineage>
        <taxon>Eukaryota</taxon>
        <taxon>Viridiplantae</taxon>
        <taxon>Streptophyta</taxon>
        <taxon>Embryophyta</taxon>
        <taxon>Tracheophyta</taxon>
        <taxon>Spermatophyta</taxon>
        <taxon>Magnoliopsida</taxon>
        <taxon>eudicotyledons</taxon>
        <taxon>Gunneridae</taxon>
        <taxon>Pentapetalae</taxon>
        <taxon>rosids</taxon>
        <taxon>malvids</taxon>
        <taxon>Brassicales</taxon>
        <taxon>Brassicaceae</taxon>
        <taxon>Brassiceae</taxon>
        <taxon>Brassica</taxon>
    </lineage>
</organism>
<dbReference type="AlphaFoldDB" id="A0A078HFU6"/>